<name>A0A2P6QUM4_ROSCH</name>
<protein>
    <submittedName>
        <fullName evidence="7">Putative transcription factor Hap3/NF-YB family</fullName>
    </submittedName>
</protein>
<dbReference type="InterPro" id="IPR050568">
    <property type="entry name" value="Transcr_DNA_Rep_Reg"/>
</dbReference>
<evidence type="ECO:0000259" key="6">
    <source>
        <dbReference type="Pfam" id="PF00125"/>
    </source>
</evidence>
<evidence type="ECO:0000256" key="2">
    <source>
        <dbReference type="ARBA" id="ARBA00023015"/>
    </source>
</evidence>
<dbReference type="PANTHER" id="PTHR10252">
    <property type="entry name" value="HISTONE-LIKE TRANSCRIPTION FACTOR CCAAT-RELATED"/>
    <property type="match status" value="1"/>
</dbReference>
<keyword evidence="3" id="KW-0804">Transcription</keyword>
<dbReference type="Pfam" id="PF00125">
    <property type="entry name" value="Histone"/>
    <property type="match status" value="1"/>
</dbReference>
<evidence type="ECO:0000256" key="1">
    <source>
        <dbReference type="ARBA" id="ARBA00004123"/>
    </source>
</evidence>
<reference evidence="7 8" key="1">
    <citation type="journal article" date="2018" name="Nat. Genet.">
        <title>The Rosa genome provides new insights in the design of modern roses.</title>
        <authorList>
            <person name="Bendahmane M."/>
        </authorList>
    </citation>
    <scope>NUCLEOTIDE SEQUENCE [LARGE SCALE GENOMIC DNA]</scope>
    <source>
        <strain evidence="8">cv. Old Blush</strain>
    </source>
</reference>
<proteinExistence type="inferred from homology"/>
<accession>A0A2P6QUM4</accession>
<dbReference type="Proteomes" id="UP000238479">
    <property type="component" value="Chromosome 4"/>
</dbReference>
<evidence type="ECO:0000256" key="5">
    <source>
        <dbReference type="ARBA" id="ARBA00038129"/>
    </source>
</evidence>
<keyword evidence="4" id="KW-0539">Nucleus</keyword>
<evidence type="ECO:0000256" key="3">
    <source>
        <dbReference type="ARBA" id="ARBA00023163"/>
    </source>
</evidence>
<gene>
    <name evidence="7" type="ORF">RchiOBHm_Chr4g0407551</name>
</gene>
<dbReference type="SUPFAM" id="SSF47113">
    <property type="entry name" value="Histone-fold"/>
    <property type="match status" value="1"/>
</dbReference>
<comment type="similarity">
    <text evidence="5">Belongs to the NFYC/HAP5 subunit family.</text>
</comment>
<organism evidence="7 8">
    <name type="scientific">Rosa chinensis</name>
    <name type="common">China rose</name>
    <dbReference type="NCBI Taxonomy" id="74649"/>
    <lineage>
        <taxon>Eukaryota</taxon>
        <taxon>Viridiplantae</taxon>
        <taxon>Streptophyta</taxon>
        <taxon>Embryophyta</taxon>
        <taxon>Tracheophyta</taxon>
        <taxon>Spermatophyta</taxon>
        <taxon>Magnoliopsida</taxon>
        <taxon>eudicotyledons</taxon>
        <taxon>Gunneridae</taxon>
        <taxon>Pentapetalae</taxon>
        <taxon>rosids</taxon>
        <taxon>fabids</taxon>
        <taxon>Rosales</taxon>
        <taxon>Rosaceae</taxon>
        <taxon>Rosoideae</taxon>
        <taxon>Rosoideae incertae sedis</taxon>
        <taxon>Rosa</taxon>
    </lineage>
</organism>
<dbReference type="AlphaFoldDB" id="A0A2P6QUM4"/>
<evidence type="ECO:0000313" key="8">
    <source>
        <dbReference type="Proteomes" id="UP000238479"/>
    </source>
</evidence>
<evidence type="ECO:0000313" key="7">
    <source>
        <dbReference type="EMBL" id="PRQ37878.1"/>
    </source>
</evidence>
<dbReference type="InterPro" id="IPR009072">
    <property type="entry name" value="Histone-fold"/>
</dbReference>
<comment type="caution">
    <text evidence="7">The sequence shown here is derived from an EMBL/GenBank/DDBJ whole genome shotgun (WGS) entry which is preliminary data.</text>
</comment>
<dbReference type="GO" id="GO:0046982">
    <property type="term" value="F:protein heterodimerization activity"/>
    <property type="evidence" value="ECO:0007669"/>
    <property type="project" value="InterPro"/>
</dbReference>
<dbReference type="CDD" id="cd22908">
    <property type="entry name" value="HFD_NFYC-like"/>
    <property type="match status" value="1"/>
</dbReference>
<comment type="subcellular location">
    <subcellularLocation>
        <location evidence="1">Nucleus</location>
    </subcellularLocation>
</comment>
<feature type="domain" description="Core Histone H2A/H2B/H3" evidence="6">
    <location>
        <begin position="5"/>
        <end position="76"/>
    </location>
</feature>
<keyword evidence="2" id="KW-0805">Transcription regulation</keyword>
<dbReference type="STRING" id="74649.A0A2P6QUM4"/>
<dbReference type="PANTHER" id="PTHR10252:SF124">
    <property type="entry name" value="NUCLEAR TRANSCRIPTION FACTOR Y SUBUNIT C-10"/>
    <property type="match status" value="1"/>
</dbReference>
<dbReference type="GO" id="GO:0005634">
    <property type="term" value="C:nucleus"/>
    <property type="evidence" value="ECO:0007669"/>
    <property type="project" value="UniProtKB-SubCell"/>
</dbReference>
<dbReference type="GO" id="GO:0006355">
    <property type="term" value="P:regulation of DNA-templated transcription"/>
    <property type="evidence" value="ECO:0007669"/>
    <property type="project" value="TreeGrafter"/>
</dbReference>
<dbReference type="EMBL" id="PDCK01000042">
    <property type="protein sequence ID" value="PRQ37878.1"/>
    <property type="molecule type" value="Genomic_DNA"/>
</dbReference>
<sequence length="124" mass="13919">MHVKTVSRSCHQLPLARVKRIMKSNGVAKMISSETPILFSKACELFIMELTLRAWLQAEVSKRRTLQKCDIAKAIRNDQLLHNFLAPIVFCTLHDHEGENKNEVEILGDPSSMSSAPGFPSKVC</sequence>
<dbReference type="Gramene" id="PRQ37878">
    <property type="protein sequence ID" value="PRQ37878"/>
    <property type="gene ID" value="RchiOBHm_Chr4g0407551"/>
</dbReference>
<dbReference type="GO" id="GO:0000976">
    <property type="term" value="F:transcription cis-regulatory region binding"/>
    <property type="evidence" value="ECO:0007669"/>
    <property type="project" value="TreeGrafter"/>
</dbReference>
<dbReference type="InterPro" id="IPR007125">
    <property type="entry name" value="H2A/H2B/H3"/>
</dbReference>
<keyword evidence="8" id="KW-1185">Reference proteome</keyword>
<evidence type="ECO:0000256" key="4">
    <source>
        <dbReference type="ARBA" id="ARBA00023242"/>
    </source>
</evidence>
<dbReference type="Gene3D" id="1.10.20.10">
    <property type="entry name" value="Histone, subunit A"/>
    <property type="match status" value="1"/>
</dbReference>